<dbReference type="GO" id="GO:0042834">
    <property type="term" value="F:peptidoglycan binding"/>
    <property type="evidence" value="ECO:0007669"/>
    <property type="project" value="InterPro"/>
</dbReference>
<accession>A0A840DX94</accession>
<dbReference type="EMBL" id="JACIFE010000002">
    <property type="protein sequence ID" value="MBB4076145.1"/>
    <property type="molecule type" value="Genomic_DNA"/>
</dbReference>
<evidence type="ECO:0000313" key="5">
    <source>
        <dbReference type="Proteomes" id="UP000585970"/>
    </source>
</evidence>
<reference evidence="4 5" key="1">
    <citation type="submission" date="2020-08" db="EMBL/GenBank/DDBJ databases">
        <title>Genomic Encyclopedia of Type Strains, Phase IV (KMG-IV): sequencing the most valuable type-strain genomes for metagenomic binning, comparative biology and taxonomic classification.</title>
        <authorList>
            <person name="Goeker M."/>
        </authorList>
    </citation>
    <scope>NUCLEOTIDE SEQUENCE [LARGE SCALE GENOMIC DNA]</scope>
    <source>
        <strain evidence="4 5">DSM 100694</strain>
    </source>
</reference>
<sequence length="834" mass="94758">MSDNDRKNLYETKQDHEHHDTLERITRIFNPNKQIGNKNERFSLPTNQSTSHREALPHDDDFDLSFLEEQLTDNLTHNLSFDDQKKQWNLHAISNASDSDIAQTASFKHLKQNSLSEEKYSSPANHDEEQILDALSPLPIQKNQSPHQKTPSTSVNPFFEKNNLISKSESENFFFDKSEKRENKRDTAESMEQAYLSQATSQQSETQNPQKNYDDNQNCFETPLNNPYKISADQENWLETDISSSTEENKFFSSSNFASEKQKTTKNKTTGDFSSPLYSTQVGKQSYLKEETKENYTSNYPYFFEAPLSQQEIYSKKVPIDNDAQAQAIKNAENISTSDSETSYNENNLNEFLSSSDSLNMKQTASFFAHNYMHRNTLPPSVDTYKFSEEIVEKTGPIMVPEVPYEAPEYDLPTSGGLEEEFADVLNVGNIPTDNFPQKQQKNEVFNEVFHQTMQNSKEGVSINSKEQNADYFSVANMEYNSSSFTENLPDTSSDEIPMHSSASSPLKNFIFSKIFIKGIFLLILIAIGFSGYSHFFMTSHKNEETIIIHADNAPFKLKPETTETKNDVEHNLDIYKQTTEQNEKQENAQQFLIDNSEQPENLEKLNPEESLNFSSPFSNEFDVEDAITEANSHTVPTKEVQTVIVNQDGTVSLSPVHQIKSKNTAQSEEAINQTSDELQNSSLVSSYDSDINDQEIEHDLKNSIDKIIAENTFNLNTEGKFIPIPSQAEKNAHVEASAASHLTSSNRVTPQNSENYYVQLASQPTYELAKDSLKNMKSKFGFLIDARPLNIQPAFIPGKGTYYRVRIQTHNRNEAVSLCENIKNSGGNCFITR</sequence>
<dbReference type="Pfam" id="PF05036">
    <property type="entry name" value="SPOR"/>
    <property type="match status" value="1"/>
</dbReference>
<protein>
    <recommendedName>
        <fullName evidence="3">SPOR domain-containing protein</fullName>
    </recommendedName>
</protein>
<name>A0A840DX94_9HYPH</name>
<dbReference type="RefSeq" id="WP_183193743.1">
    <property type="nucleotide sequence ID" value="NZ_JACIFE010000002.1"/>
</dbReference>
<dbReference type="Proteomes" id="UP000585970">
    <property type="component" value="Unassembled WGS sequence"/>
</dbReference>
<feature type="transmembrane region" description="Helical" evidence="2">
    <location>
        <begin position="515"/>
        <end position="533"/>
    </location>
</feature>
<keyword evidence="5" id="KW-1185">Reference proteome</keyword>
<keyword evidence="2" id="KW-1133">Transmembrane helix</keyword>
<dbReference type="InterPro" id="IPR036680">
    <property type="entry name" value="SPOR-like_sf"/>
</dbReference>
<organism evidence="4 5">
    <name type="scientific">Bartonella fuyuanensis</name>
    <dbReference type="NCBI Taxonomy" id="1460968"/>
    <lineage>
        <taxon>Bacteria</taxon>
        <taxon>Pseudomonadati</taxon>
        <taxon>Pseudomonadota</taxon>
        <taxon>Alphaproteobacteria</taxon>
        <taxon>Hyphomicrobiales</taxon>
        <taxon>Bartonellaceae</taxon>
        <taxon>Bartonella</taxon>
    </lineage>
</organism>
<dbReference type="InterPro" id="IPR007730">
    <property type="entry name" value="SPOR-like_dom"/>
</dbReference>
<evidence type="ECO:0000259" key="3">
    <source>
        <dbReference type="Pfam" id="PF05036"/>
    </source>
</evidence>
<feature type="domain" description="SPOR" evidence="3">
    <location>
        <begin position="754"/>
        <end position="833"/>
    </location>
</feature>
<dbReference type="Gene3D" id="3.30.70.1070">
    <property type="entry name" value="Sporulation related repeat"/>
    <property type="match status" value="1"/>
</dbReference>
<evidence type="ECO:0000313" key="4">
    <source>
        <dbReference type="EMBL" id="MBB4076145.1"/>
    </source>
</evidence>
<feature type="compositionally biased region" description="Polar residues" evidence="1">
    <location>
        <begin position="195"/>
        <end position="223"/>
    </location>
</feature>
<gene>
    <name evidence="4" type="ORF">GGR08_000433</name>
</gene>
<keyword evidence="2" id="KW-0812">Transmembrane</keyword>
<dbReference type="AlphaFoldDB" id="A0A840DX94"/>
<evidence type="ECO:0000256" key="2">
    <source>
        <dbReference type="SAM" id="Phobius"/>
    </source>
</evidence>
<proteinExistence type="predicted"/>
<feature type="compositionally biased region" description="Basic and acidic residues" evidence="1">
    <location>
        <begin position="176"/>
        <end position="188"/>
    </location>
</feature>
<feature type="region of interest" description="Disordered" evidence="1">
    <location>
        <begin position="1"/>
        <end position="20"/>
    </location>
</feature>
<keyword evidence="2" id="KW-0472">Membrane</keyword>
<comment type="caution">
    <text evidence="4">The sequence shown here is derived from an EMBL/GenBank/DDBJ whole genome shotgun (WGS) entry which is preliminary data.</text>
</comment>
<feature type="region of interest" description="Disordered" evidence="1">
    <location>
        <begin position="176"/>
        <end position="223"/>
    </location>
</feature>
<evidence type="ECO:0000256" key="1">
    <source>
        <dbReference type="SAM" id="MobiDB-lite"/>
    </source>
</evidence>
<feature type="region of interest" description="Disordered" evidence="1">
    <location>
        <begin position="32"/>
        <end position="57"/>
    </location>
</feature>